<dbReference type="STRING" id="5599.A0A177DAH8"/>
<keyword evidence="5" id="KW-1185">Reference proteome</keyword>
<dbReference type="PROSITE" id="PS50097">
    <property type="entry name" value="BTB"/>
    <property type="match status" value="1"/>
</dbReference>
<dbReference type="OMA" id="FYHMDYL"/>
<dbReference type="AlphaFoldDB" id="A0A177DAH8"/>
<dbReference type="SMART" id="SM00225">
    <property type="entry name" value="BTB"/>
    <property type="match status" value="1"/>
</dbReference>
<dbReference type="Pfam" id="PF00651">
    <property type="entry name" value="BTB"/>
    <property type="match status" value="1"/>
</dbReference>
<dbReference type="EMBL" id="KV441489">
    <property type="protein sequence ID" value="OAG16468.1"/>
    <property type="molecule type" value="Genomic_DNA"/>
</dbReference>
<dbReference type="Proteomes" id="UP000291422">
    <property type="component" value="Unassembled WGS sequence"/>
</dbReference>
<evidence type="ECO:0000313" key="4">
    <source>
        <dbReference type="EMBL" id="RYN77561.1"/>
    </source>
</evidence>
<organism evidence="3 5">
    <name type="scientific">Alternaria alternata</name>
    <name type="common">Alternaria rot fungus</name>
    <name type="synonym">Torula alternata</name>
    <dbReference type="NCBI Taxonomy" id="5599"/>
    <lineage>
        <taxon>Eukaryota</taxon>
        <taxon>Fungi</taxon>
        <taxon>Dikarya</taxon>
        <taxon>Ascomycota</taxon>
        <taxon>Pezizomycotina</taxon>
        <taxon>Dothideomycetes</taxon>
        <taxon>Pleosporomycetidae</taxon>
        <taxon>Pleosporales</taxon>
        <taxon>Pleosporineae</taxon>
        <taxon>Pleosporaceae</taxon>
        <taxon>Alternaria</taxon>
        <taxon>Alternaria sect. Alternaria</taxon>
        <taxon>Alternaria alternata complex</taxon>
    </lineage>
</organism>
<dbReference type="Proteomes" id="UP000077248">
    <property type="component" value="Unassembled WGS sequence"/>
</dbReference>
<dbReference type="EMBL" id="PDXD01000009">
    <property type="protein sequence ID" value="RYN77561.1"/>
    <property type="molecule type" value="Genomic_DNA"/>
</dbReference>
<dbReference type="Gene3D" id="3.30.710.10">
    <property type="entry name" value="Potassium Channel Kv1.1, Chain A"/>
    <property type="match status" value="1"/>
</dbReference>
<feature type="domain" description="BTB" evidence="2">
    <location>
        <begin position="22"/>
        <end position="89"/>
    </location>
</feature>
<dbReference type="KEGG" id="aalt:CC77DRAFT_944110"/>
<proteinExistence type="predicted"/>
<dbReference type="VEuPathDB" id="FungiDB:CC77DRAFT_944110"/>
<accession>A0A177DAH8</accession>
<protein>
    <recommendedName>
        <fullName evidence="2">BTB domain-containing protein</fullName>
    </recommendedName>
</protein>
<evidence type="ECO:0000259" key="2">
    <source>
        <dbReference type="PROSITE" id="PS50097"/>
    </source>
</evidence>
<evidence type="ECO:0000313" key="3">
    <source>
        <dbReference type="EMBL" id="OAG16468.1"/>
    </source>
</evidence>
<reference evidence="6" key="2">
    <citation type="journal article" date="2019" name="bioRxiv">
        <title>Genomics, evolutionary history and diagnostics of the Alternaria alternata species group including apple and Asian pear pathotypes.</title>
        <authorList>
            <person name="Armitage A.D."/>
            <person name="Cockerton H.M."/>
            <person name="Sreenivasaprasad S."/>
            <person name="Woodhall J.W."/>
            <person name="Lane C.R."/>
            <person name="Harrison R.J."/>
            <person name="Clarkson J.P."/>
        </authorList>
    </citation>
    <scope>NUCLEOTIDE SEQUENCE [LARGE SCALE GENOMIC DNA]</scope>
    <source>
        <strain evidence="6">FERA 1177</strain>
    </source>
</reference>
<gene>
    <name evidence="4" type="ORF">AA0117_g5080</name>
    <name evidence="3" type="ORF">CC77DRAFT_944110</name>
</gene>
<feature type="region of interest" description="Disordered" evidence="1">
    <location>
        <begin position="91"/>
        <end position="117"/>
    </location>
</feature>
<sequence>MDAPMIELKSALASLFQCGQYSDLTIVCGAKRYPVHRILLATRSTFFEGACRNGFREAETGVIDLTEDDAEAVDHMVHYFYHMDYLTKKSLSRRSSQRSNRPTSLRSSITKKRSPPKQLNLAQVEDPLLALVAAANNSMPLTPPADEPIFQNLDASTKMPDTPMADQFFEDDDSESEQSEAEFDIETTHLVTHAKVYAIAEKYGIAGLKALARSKFADDVELHLSSAEFPEACQEAYESTFHTDRGLRDVIIQTFRANPSLSLRPDVEMAVRETPGLAFELFRMASGLPVSS</sequence>
<name>A0A177DAH8_ALTAL</name>
<reference evidence="4" key="3">
    <citation type="journal article" date="2019" name="J. ISSAAS">
        <title>Genomics, evolutionary history and diagnostics of the Alternaria alternata species group including apple and Asian pear pathotypes.</title>
        <authorList>
            <person name="Armitage A.D."/>
            <person name="Cockerton H.M."/>
            <person name="Sreenivasaprasad S."/>
            <person name="Woodhall J."/>
            <person name="Lane C."/>
            <person name="Harrison R.J."/>
            <person name="Clarkson J.P."/>
        </authorList>
    </citation>
    <scope>NUCLEOTIDE SEQUENCE</scope>
    <source>
        <strain evidence="4">FERA 1177</strain>
    </source>
</reference>
<dbReference type="GeneID" id="29120539"/>
<evidence type="ECO:0000313" key="5">
    <source>
        <dbReference type="Proteomes" id="UP000077248"/>
    </source>
</evidence>
<evidence type="ECO:0000256" key="1">
    <source>
        <dbReference type="SAM" id="MobiDB-lite"/>
    </source>
</evidence>
<dbReference type="SUPFAM" id="SSF54695">
    <property type="entry name" value="POZ domain"/>
    <property type="match status" value="1"/>
</dbReference>
<evidence type="ECO:0000313" key="6">
    <source>
        <dbReference type="Proteomes" id="UP000291422"/>
    </source>
</evidence>
<dbReference type="CDD" id="cd18186">
    <property type="entry name" value="BTB_POZ_ZBTB_KLHL-like"/>
    <property type="match status" value="1"/>
</dbReference>
<dbReference type="RefSeq" id="XP_018381889.1">
    <property type="nucleotide sequence ID" value="XM_018534945.1"/>
</dbReference>
<dbReference type="InterPro" id="IPR000210">
    <property type="entry name" value="BTB/POZ_dom"/>
</dbReference>
<dbReference type="PANTHER" id="PTHR47843">
    <property type="entry name" value="BTB DOMAIN-CONTAINING PROTEIN-RELATED"/>
    <property type="match status" value="1"/>
</dbReference>
<reference evidence="3 5" key="1">
    <citation type="submission" date="2016-05" db="EMBL/GenBank/DDBJ databases">
        <title>Comparative analysis of secretome profiles of manganese(II)-oxidizing ascomycete fungi.</title>
        <authorList>
            <consortium name="DOE Joint Genome Institute"/>
            <person name="Zeiner C.A."/>
            <person name="Purvine S.O."/>
            <person name="Zink E.M."/>
            <person name="Wu S."/>
            <person name="Pasa-Tolic L."/>
            <person name="Chaput D.L."/>
            <person name="Haridas S."/>
            <person name="Grigoriev I.V."/>
            <person name="Santelli C.M."/>
            <person name="Hansel C.M."/>
        </authorList>
    </citation>
    <scope>NUCLEOTIDE SEQUENCE [LARGE SCALE GENOMIC DNA]</scope>
    <source>
        <strain evidence="3 5">SRC1lrK2f</strain>
    </source>
</reference>
<dbReference type="PANTHER" id="PTHR47843:SF5">
    <property type="entry name" value="BTB_POZ DOMAIN PROTEIN"/>
    <property type="match status" value="1"/>
</dbReference>
<dbReference type="InterPro" id="IPR011333">
    <property type="entry name" value="SKP1/BTB/POZ_sf"/>
</dbReference>